<sequence length="204" mass="21720">MASAKFIIVELCVLAAIVQAAPHGKQGGSGESKEFGELGKHGGPFGPRPCMVPNTTMLTHMGLDSATAQSVVKLWENYRNGTNCSDIQAKEEAIVKPVMEAAKAAKVAALNVNETAVYHQIEAVLNDSSVIDKKEKRTKIDAILDASSDAIKEKLKAIFPFFFEYDVEHGHGDHKGEHGHGDHSGKHGHGNHNGTLSTTPASSG</sequence>
<proteinExistence type="predicted"/>
<feature type="region of interest" description="Disordered" evidence="1">
    <location>
        <begin position="172"/>
        <end position="204"/>
    </location>
</feature>
<feature type="signal peptide" evidence="2">
    <location>
        <begin position="1"/>
        <end position="20"/>
    </location>
</feature>
<feature type="compositionally biased region" description="Polar residues" evidence="1">
    <location>
        <begin position="195"/>
        <end position="204"/>
    </location>
</feature>
<feature type="compositionally biased region" description="Basic and acidic residues" evidence="1">
    <location>
        <begin position="31"/>
        <end position="40"/>
    </location>
</feature>
<protein>
    <submittedName>
        <fullName evidence="4">DUF148 domain-containing protein</fullName>
    </submittedName>
</protein>
<evidence type="ECO:0000313" key="3">
    <source>
        <dbReference type="Proteomes" id="UP000887566"/>
    </source>
</evidence>
<name>A0A914WD05_9BILA</name>
<reference evidence="4" key="1">
    <citation type="submission" date="2022-11" db="UniProtKB">
        <authorList>
            <consortium name="WormBaseParasite"/>
        </authorList>
    </citation>
    <scope>IDENTIFICATION</scope>
</reference>
<dbReference type="Proteomes" id="UP000887566">
    <property type="component" value="Unplaced"/>
</dbReference>
<keyword evidence="3" id="KW-1185">Reference proteome</keyword>
<evidence type="ECO:0000256" key="1">
    <source>
        <dbReference type="SAM" id="MobiDB-lite"/>
    </source>
</evidence>
<evidence type="ECO:0000256" key="2">
    <source>
        <dbReference type="SAM" id="SignalP"/>
    </source>
</evidence>
<feature type="compositionally biased region" description="Basic and acidic residues" evidence="1">
    <location>
        <begin position="172"/>
        <end position="185"/>
    </location>
</feature>
<accession>A0A914WD05</accession>
<keyword evidence="2" id="KW-0732">Signal</keyword>
<dbReference type="AlphaFoldDB" id="A0A914WD05"/>
<feature type="region of interest" description="Disordered" evidence="1">
    <location>
        <begin position="23"/>
        <end position="46"/>
    </location>
</feature>
<evidence type="ECO:0000313" key="4">
    <source>
        <dbReference type="WBParaSite" id="PSAMB.scaffold380size53813.g5206.t1"/>
    </source>
</evidence>
<feature type="chain" id="PRO_5036811216" evidence="2">
    <location>
        <begin position="21"/>
        <end position="204"/>
    </location>
</feature>
<dbReference type="WBParaSite" id="PSAMB.scaffold380size53813.g5206.t1">
    <property type="protein sequence ID" value="PSAMB.scaffold380size53813.g5206.t1"/>
    <property type="gene ID" value="PSAMB.scaffold380size53813.g5206"/>
</dbReference>
<organism evidence="3 4">
    <name type="scientific">Plectus sambesii</name>
    <dbReference type="NCBI Taxonomy" id="2011161"/>
    <lineage>
        <taxon>Eukaryota</taxon>
        <taxon>Metazoa</taxon>
        <taxon>Ecdysozoa</taxon>
        <taxon>Nematoda</taxon>
        <taxon>Chromadorea</taxon>
        <taxon>Plectida</taxon>
        <taxon>Plectina</taxon>
        <taxon>Plectoidea</taxon>
        <taxon>Plectidae</taxon>
        <taxon>Plectus</taxon>
    </lineage>
</organism>